<dbReference type="Gene3D" id="2.30.42.10">
    <property type="match status" value="5"/>
</dbReference>
<gene>
    <name evidence="12" type="ORF">BJG266_LOCUS853</name>
    <name evidence="13" type="ORF">QVE165_LOCUS3987</name>
</gene>
<protein>
    <submittedName>
        <fullName evidence="12">Uncharacterized protein</fullName>
    </submittedName>
</protein>
<evidence type="ECO:0000313" key="15">
    <source>
        <dbReference type="Proteomes" id="UP000663877"/>
    </source>
</evidence>
<feature type="region of interest" description="Disordered" evidence="7">
    <location>
        <begin position="1283"/>
        <end position="1419"/>
    </location>
</feature>
<dbReference type="Proteomes" id="UP000663832">
    <property type="component" value="Unassembled WGS sequence"/>
</dbReference>
<dbReference type="InterPro" id="IPR019749">
    <property type="entry name" value="Band_41_domain"/>
</dbReference>
<dbReference type="EMBL" id="CAJNOM010000015">
    <property type="protein sequence ID" value="CAF0796634.1"/>
    <property type="molecule type" value="Genomic_DNA"/>
</dbReference>
<dbReference type="InterPro" id="IPR014352">
    <property type="entry name" value="FERM/acyl-CoA-bd_prot_sf"/>
</dbReference>
<dbReference type="Pfam" id="PF00373">
    <property type="entry name" value="FERM_M"/>
    <property type="match status" value="1"/>
</dbReference>
<dbReference type="Pfam" id="PF00102">
    <property type="entry name" value="Y_phosphatase"/>
    <property type="match status" value="1"/>
</dbReference>
<feature type="domain" description="PDZ" evidence="11">
    <location>
        <begin position="870"/>
        <end position="937"/>
    </location>
</feature>
<dbReference type="SMART" id="SM00295">
    <property type="entry name" value="B41"/>
    <property type="match status" value="1"/>
</dbReference>
<dbReference type="InterPro" id="IPR018980">
    <property type="entry name" value="FERM_PH-like_C"/>
</dbReference>
<dbReference type="Gene3D" id="3.10.20.90">
    <property type="entry name" value="Phosphatidylinositol 3-kinase Catalytic Subunit, Chain A, domain 1"/>
    <property type="match status" value="1"/>
</dbReference>
<dbReference type="InterPro" id="IPR003595">
    <property type="entry name" value="Tyr_Pase_cat"/>
</dbReference>
<dbReference type="InterPro" id="IPR000299">
    <property type="entry name" value="FERM_domain"/>
</dbReference>
<feature type="compositionally biased region" description="Polar residues" evidence="7">
    <location>
        <begin position="577"/>
        <end position="589"/>
    </location>
</feature>
<dbReference type="InterPro" id="IPR019748">
    <property type="entry name" value="FERM_central"/>
</dbReference>
<dbReference type="SUPFAM" id="SSF52799">
    <property type="entry name" value="(Phosphotyrosine protein) phosphatases II"/>
    <property type="match status" value="1"/>
</dbReference>
<dbReference type="InterPro" id="IPR011993">
    <property type="entry name" value="PH-like_dom_sf"/>
</dbReference>
<dbReference type="SUPFAM" id="SSF54236">
    <property type="entry name" value="Ubiquitin-like"/>
    <property type="match status" value="1"/>
</dbReference>
<evidence type="ECO:0000256" key="6">
    <source>
        <dbReference type="ARBA" id="ARBA00023242"/>
    </source>
</evidence>
<comment type="similarity">
    <text evidence="3">Belongs to the protein-tyrosine phosphatase family. Non-receptor class subfamily.</text>
</comment>
<feature type="compositionally biased region" description="Basic and acidic residues" evidence="7">
    <location>
        <begin position="1355"/>
        <end position="1367"/>
    </location>
</feature>
<dbReference type="Gene3D" id="3.90.190.10">
    <property type="entry name" value="Protein tyrosine phosphatase superfamily"/>
    <property type="match status" value="1"/>
</dbReference>
<dbReference type="InterPro" id="IPR035963">
    <property type="entry name" value="FERM_2"/>
</dbReference>
<accession>A0A813MUI7</accession>
<evidence type="ECO:0000256" key="5">
    <source>
        <dbReference type="ARBA" id="ARBA00023212"/>
    </source>
</evidence>
<comment type="subcellular location">
    <subcellularLocation>
        <location evidence="2">Cytoplasm</location>
        <location evidence="2">Cytoskeleton</location>
    </subcellularLocation>
    <subcellularLocation>
        <location evidence="1">Nucleus</location>
    </subcellularLocation>
</comment>
<evidence type="ECO:0000256" key="3">
    <source>
        <dbReference type="ARBA" id="ARBA00009649"/>
    </source>
</evidence>
<evidence type="ECO:0000313" key="13">
    <source>
        <dbReference type="EMBL" id="CAF0796634.1"/>
    </source>
</evidence>
<feature type="domain" description="PDZ" evidence="11">
    <location>
        <begin position="606"/>
        <end position="688"/>
    </location>
</feature>
<dbReference type="InterPro" id="IPR000387">
    <property type="entry name" value="Tyr_Pase_dom"/>
</dbReference>
<dbReference type="Pfam" id="PF09380">
    <property type="entry name" value="FERM_C"/>
    <property type="match status" value="1"/>
</dbReference>
<dbReference type="Gene3D" id="1.20.80.10">
    <property type="match status" value="1"/>
</dbReference>
<feature type="compositionally biased region" description="Polar residues" evidence="7">
    <location>
        <begin position="964"/>
        <end position="986"/>
    </location>
</feature>
<evidence type="ECO:0000256" key="2">
    <source>
        <dbReference type="ARBA" id="ARBA00004245"/>
    </source>
</evidence>
<dbReference type="Pfam" id="PF00595">
    <property type="entry name" value="PDZ"/>
    <property type="match status" value="5"/>
</dbReference>
<dbReference type="SUPFAM" id="SSF50156">
    <property type="entry name" value="PDZ domain-like"/>
    <property type="match status" value="5"/>
</dbReference>
<evidence type="ECO:0000259" key="10">
    <source>
        <dbReference type="PROSITE" id="PS50057"/>
    </source>
</evidence>
<keyword evidence="5" id="KW-0206">Cytoskeleton</keyword>
<organism evidence="12 15">
    <name type="scientific">Adineta steineri</name>
    <dbReference type="NCBI Taxonomy" id="433720"/>
    <lineage>
        <taxon>Eukaryota</taxon>
        <taxon>Metazoa</taxon>
        <taxon>Spiralia</taxon>
        <taxon>Gnathifera</taxon>
        <taxon>Rotifera</taxon>
        <taxon>Eurotatoria</taxon>
        <taxon>Bdelloidea</taxon>
        <taxon>Adinetida</taxon>
        <taxon>Adinetidae</taxon>
        <taxon>Adineta</taxon>
    </lineage>
</organism>
<dbReference type="SMART" id="SM01196">
    <property type="entry name" value="FERM_C"/>
    <property type="match status" value="1"/>
</dbReference>
<feature type="compositionally biased region" description="Polar residues" evidence="7">
    <location>
        <begin position="1119"/>
        <end position="1132"/>
    </location>
</feature>
<evidence type="ECO:0000256" key="7">
    <source>
        <dbReference type="SAM" id="MobiDB-lite"/>
    </source>
</evidence>
<dbReference type="CDD" id="cd14473">
    <property type="entry name" value="FERM_B-lobe"/>
    <property type="match status" value="1"/>
</dbReference>
<feature type="domain" description="PDZ" evidence="11">
    <location>
        <begin position="1014"/>
        <end position="1081"/>
    </location>
</feature>
<dbReference type="EMBL" id="CAJNOI010000002">
    <property type="protein sequence ID" value="CAF0727082.1"/>
    <property type="molecule type" value="Genomic_DNA"/>
</dbReference>
<dbReference type="InterPro" id="IPR036034">
    <property type="entry name" value="PDZ_sf"/>
</dbReference>
<dbReference type="GO" id="GO:0005634">
    <property type="term" value="C:nucleus"/>
    <property type="evidence" value="ECO:0007669"/>
    <property type="project" value="UniProtKB-SubCell"/>
</dbReference>
<dbReference type="Proteomes" id="UP000663877">
    <property type="component" value="Unassembled WGS sequence"/>
</dbReference>
<reference evidence="12" key="1">
    <citation type="submission" date="2021-02" db="EMBL/GenBank/DDBJ databases">
        <authorList>
            <person name="Nowell W R."/>
        </authorList>
    </citation>
    <scope>NUCLEOTIDE SEQUENCE</scope>
</reference>
<dbReference type="InterPro" id="IPR052074">
    <property type="entry name" value="NonRcpt_TyrProt_Phosphatase"/>
</dbReference>
<dbReference type="OrthoDB" id="165498at2759"/>
<dbReference type="PANTHER" id="PTHR46900">
    <property type="entry name" value="TYROSINE-PROTEIN PHOSPHATASE NON-RECEPTOR TYPE 13"/>
    <property type="match status" value="1"/>
</dbReference>
<evidence type="ECO:0000259" key="11">
    <source>
        <dbReference type="PROSITE" id="PS50106"/>
    </source>
</evidence>
<feature type="domain" description="Tyrosine specific protein phosphatases" evidence="9">
    <location>
        <begin position="1668"/>
        <end position="1741"/>
    </location>
</feature>
<dbReference type="PANTHER" id="PTHR46900:SF4">
    <property type="entry name" value="FERM AND PDZ DOMAIN CONTAINING 2"/>
    <property type="match status" value="1"/>
</dbReference>
<proteinExistence type="inferred from homology"/>
<dbReference type="SMART" id="SM00404">
    <property type="entry name" value="PTPc_motif"/>
    <property type="match status" value="1"/>
</dbReference>
<dbReference type="PROSITE" id="PS50055">
    <property type="entry name" value="TYR_PHOSPHATASE_PTP"/>
    <property type="match status" value="1"/>
</dbReference>
<dbReference type="InterPro" id="IPR018979">
    <property type="entry name" value="FERM_N"/>
</dbReference>
<sequence length="1764" mass="198157">MSTTVKTYQNRIRKHSRNGSNTSYCKSICSSHGSADNDSFMELTDEHVLRLLDQAIDQYDDTSSMNSRRYLPQIPSQPNTISVNNQSRSAIEDLFQVFDNNADFITRGKRLLNKKRKLEQLRAQLNLPEDLTEEDTVKLAQIRERLRAKRKLPTVNIEPKKSSTNAEFKLINRISSTSMPDLTPIALGDTTNRSSLVDLNTSLNSSVYRKRRRKSLFRKQVGPEFVLKPDNKVEKITVPSPNPFECICQIIVLLPNNNCVQVSCKPDATIRNIFETIASYIDLIEHDLFGLTILIDSEYCFPAMDLKLSKLIDDSKWKNGQAKYVMQLKIKFFVNDIALLRHFLTQHFFYLQFRQMILADTFQITNEQKLSFASLAFQAEYGDSTNNEQFQSDYIVEYYASKDLVNEYGTEYLRHEIIKRHHFYSELNDVQAERMFVENMMKLDDYGYHMYKLYRDTKTDDIFLAGIRLQDISIWQIRNRQRQAKVTYDWDQIERVDFDKKSFSIILKRQTNDAKMKYLTSNSKKGKYLFELCSDTNTYTKSLLLRHNSRYSLLNEPINDGEFVRNSSDADSIDLNPGNSRSQSHENLSTLERNTINTTPSIMIYDVSLYKDSYNSFGMSLMGDSASGIFVKSIHPSDGSAARSGKIQTGDRLLSYNGKKVAGMTVQEVADILSLLPSPCQLKLSRHSIPTLNQRNKSQRPMSVDADSLIQQQKYNKQISNQNFSNTLPLRPVLSNESILSQVSDLQGTRDIKSAVFPVTIDKTGHNSLGFLVVGGVDSEIEDRGIYVKSITPDGAAAKSKLLKEGDKILEVNGASLARVTHSEAVELFRRATKPKCHLLVQRLIFPNTKSRSASVNSVYPFARPDNTFEVLLNRGHNGLGLSLAGGIAENKPIEIIDIYENQPAALSGQLDVGDVVLSINDVAMQNRNVRDVPTIIGVTRNVKLLVCRPDPKEYQSYLDHQIDSPNRSGTSGSVSNDQSRISNNAVRDLPPKSPGNRRHTTTTTKIKRGEVFVVIMNKEKDNGFGFTLSSGSTSIGYPHIRSVLREPALSAGLKHWDRILSINDCDCQTISHRDLVACLRYAPTGLVHFFIYRPRIDEIVHAKEKSRLFQNTSYASTSAGDQSGMNGSAPSSPALPVKSTKSELFNEPVQYQKIQISLPKAPQGTFGIGLGQIDPQQSRGGIYICALQPKGIAEKDGRLQIDDRLLSVNDQNTDQMTYREVVEALKSATKKGVNLVIARPITDPSTVNKVNIVSEKEISTKHSDTPSALTSIIDKIIPREKPKLLPLPKTEKTQTSTTTTAKLSPDSIEASTSSSSSAAGPAPATTNPVPSDSPAESPIYKKTKPTSLPNVEIPTDKNKTTEEKNKNSPTSNTDLDEDTSDIKTPPMTPRSPVTPAPPPPVLELKVPPSAKPISTSQSNDLTKRIEYYQQAASKETLVLNAGVAEKVENLTAQLINKISTPAVTMDTATLMDECSETDMKIDTQEYLEEYRALKTLNEHEPSEFNSIALQTVNQSLNRFQNIIPYDFNRVILSTKPDYINASHIAIPIGEKSMKYIICPPPVQDSINDFWQMVADQRIKCIIGIFSEQDLKKMKCPIYWPATIKATTTFSQFLSVTLIKHRQLDGGIDIKEFVVRITEQSNHKQDHSIIFLTYNKWPIDDNAPNDTQSFLNLIHLAHSYQISETPLLIHCNTGVGRTGCALLLSLLLIKMIRGRTLDIYAMAKECRRQRSGIIQTEQQYKFIYECARDALNMAIEHSIMQSAQ</sequence>
<dbReference type="PROSITE" id="PS00383">
    <property type="entry name" value="TYR_PHOSPHATASE_1"/>
    <property type="match status" value="1"/>
</dbReference>
<evidence type="ECO:0000313" key="12">
    <source>
        <dbReference type="EMBL" id="CAF0727082.1"/>
    </source>
</evidence>
<dbReference type="GO" id="GO:0005856">
    <property type="term" value="C:cytoskeleton"/>
    <property type="evidence" value="ECO:0007669"/>
    <property type="project" value="UniProtKB-SubCell"/>
</dbReference>
<feature type="domain" description="FERM" evidence="10">
    <location>
        <begin position="248"/>
        <end position="544"/>
    </location>
</feature>
<comment type="caution">
    <text evidence="12">The sequence shown here is derived from an EMBL/GenBank/DDBJ whole genome shotgun (WGS) entry which is preliminary data.</text>
</comment>
<feature type="domain" description="PDZ" evidence="11">
    <location>
        <begin position="1156"/>
        <end position="1229"/>
    </location>
</feature>
<feature type="region of interest" description="Disordered" evidence="7">
    <location>
        <begin position="1119"/>
        <end position="1139"/>
    </location>
</feature>
<feature type="compositionally biased region" description="Low complexity" evidence="7">
    <location>
        <begin position="1285"/>
        <end position="1331"/>
    </location>
</feature>
<feature type="region of interest" description="Disordered" evidence="7">
    <location>
        <begin position="569"/>
        <end position="589"/>
    </location>
</feature>
<feature type="compositionally biased region" description="Pro residues" evidence="7">
    <location>
        <begin position="1387"/>
        <end position="1402"/>
    </location>
</feature>
<keyword evidence="6" id="KW-0539">Nucleus</keyword>
<keyword evidence="4" id="KW-0963">Cytoplasm</keyword>
<dbReference type="PROSITE" id="PS50056">
    <property type="entry name" value="TYR_PHOSPHATASE_2"/>
    <property type="match status" value="1"/>
</dbReference>
<feature type="domain" description="PDZ" evidence="11">
    <location>
        <begin position="758"/>
        <end position="832"/>
    </location>
</feature>
<dbReference type="InterPro" id="IPR016130">
    <property type="entry name" value="Tyr_Pase_AS"/>
</dbReference>
<dbReference type="InterPro" id="IPR000242">
    <property type="entry name" value="PTP_cat"/>
</dbReference>
<dbReference type="SUPFAM" id="SSF47031">
    <property type="entry name" value="Second domain of FERM"/>
    <property type="match status" value="1"/>
</dbReference>
<evidence type="ECO:0000256" key="4">
    <source>
        <dbReference type="ARBA" id="ARBA00022490"/>
    </source>
</evidence>
<dbReference type="SUPFAM" id="SSF50729">
    <property type="entry name" value="PH domain-like"/>
    <property type="match status" value="1"/>
</dbReference>
<evidence type="ECO:0000259" key="8">
    <source>
        <dbReference type="PROSITE" id="PS50055"/>
    </source>
</evidence>
<dbReference type="InterPro" id="IPR029071">
    <property type="entry name" value="Ubiquitin-like_domsf"/>
</dbReference>
<evidence type="ECO:0000313" key="14">
    <source>
        <dbReference type="Proteomes" id="UP000663832"/>
    </source>
</evidence>
<evidence type="ECO:0000259" key="9">
    <source>
        <dbReference type="PROSITE" id="PS50056"/>
    </source>
</evidence>
<dbReference type="Pfam" id="PF09379">
    <property type="entry name" value="FERM_N"/>
    <property type="match status" value="1"/>
</dbReference>
<feature type="region of interest" description="Disordered" evidence="7">
    <location>
        <begin position="961"/>
        <end position="1004"/>
    </location>
</feature>
<dbReference type="PROSITE" id="PS50057">
    <property type="entry name" value="FERM_3"/>
    <property type="match status" value="1"/>
</dbReference>
<dbReference type="SMART" id="SM00228">
    <property type="entry name" value="PDZ"/>
    <property type="match status" value="5"/>
</dbReference>
<dbReference type="SMART" id="SM00194">
    <property type="entry name" value="PTPc"/>
    <property type="match status" value="1"/>
</dbReference>
<evidence type="ECO:0000256" key="1">
    <source>
        <dbReference type="ARBA" id="ARBA00004123"/>
    </source>
</evidence>
<feature type="domain" description="Tyrosine-protein phosphatase" evidence="8">
    <location>
        <begin position="1487"/>
        <end position="1750"/>
    </location>
</feature>
<keyword evidence="14" id="KW-1185">Reference proteome</keyword>
<dbReference type="CDD" id="cd00047">
    <property type="entry name" value="PTPc"/>
    <property type="match status" value="1"/>
</dbReference>
<name>A0A813MUI7_9BILA</name>
<dbReference type="CDD" id="cd00136">
    <property type="entry name" value="PDZ_canonical"/>
    <property type="match status" value="2"/>
</dbReference>
<dbReference type="InterPro" id="IPR029021">
    <property type="entry name" value="Prot-tyrosine_phosphatase-like"/>
</dbReference>
<dbReference type="GO" id="GO:0004725">
    <property type="term" value="F:protein tyrosine phosphatase activity"/>
    <property type="evidence" value="ECO:0007669"/>
    <property type="project" value="InterPro"/>
</dbReference>
<dbReference type="PRINTS" id="PR00700">
    <property type="entry name" value="PRTYPHPHTASE"/>
</dbReference>
<dbReference type="PROSITE" id="PS50106">
    <property type="entry name" value="PDZ"/>
    <property type="match status" value="5"/>
</dbReference>
<dbReference type="InterPro" id="IPR001478">
    <property type="entry name" value="PDZ"/>
</dbReference>
<dbReference type="Gene3D" id="2.30.29.30">
    <property type="entry name" value="Pleckstrin-homology domain (PH domain)/Phosphotyrosine-binding domain (PTB)"/>
    <property type="match status" value="1"/>
</dbReference>